<name>A0A0D0DDY0_9AGAM</name>
<feature type="non-terminal residue" evidence="1">
    <location>
        <position position="1"/>
    </location>
</feature>
<reference evidence="1 2" key="1">
    <citation type="submission" date="2014-04" db="EMBL/GenBank/DDBJ databases">
        <authorList>
            <consortium name="DOE Joint Genome Institute"/>
            <person name="Kuo A."/>
            <person name="Kohler A."/>
            <person name="Jargeat P."/>
            <person name="Nagy L.G."/>
            <person name="Floudas D."/>
            <person name="Copeland A."/>
            <person name="Barry K.W."/>
            <person name="Cichocki N."/>
            <person name="Veneault-Fourrey C."/>
            <person name="LaButti K."/>
            <person name="Lindquist E.A."/>
            <person name="Lipzen A."/>
            <person name="Lundell T."/>
            <person name="Morin E."/>
            <person name="Murat C."/>
            <person name="Sun H."/>
            <person name="Tunlid A."/>
            <person name="Henrissat B."/>
            <person name="Grigoriev I.V."/>
            <person name="Hibbett D.S."/>
            <person name="Martin F."/>
            <person name="Nordberg H.P."/>
            <person name="Cantor M.N."/>
            <person name="Hua S.X."/>
        </authorList>
    </citation>
    <scope>NUCLEOTIDE SEQUENCE [LARGE SCALE GENOMIC DNA]</scope>
    <source>
        <strain evidence="1 2">Ve08.2h10</strain>
    </source>
</reference>
<dbReference type="Proteomes" id="UP000054538">
    <property type="component" value="Unassembled WGS sequence"/>
</dbReference>
<dbReference type="HOGENOM" id="CLU_2455413_0_0_1"/>
<evidence type="ECO:0008006" key="3">
    <source>
        <dbReference type="Google" id="ProtNLM"/>
    </source>
</evidence>
<dbReference type="EMBL" id="KN826417">
    <property type="protein sequence ID" value="KIK78969.1"/>
    <property type="molecule type" value="Genomic_DNA"/>
</dbReference>
<reference evidence="2" key="2">
    <citation type="submission" date="2015-01" db="EMBL/GenBank/DDBJ databases">
        <title>Evolutionary Origins and Diversification of the Mycorrhizal Mutualists.</title>
        <authorList>
            <consortium name="DOE Joint Genome Institute"/>
            <consortium name="Mycorrhizal Genomics Consortium"/>
            <person name="Kohler A."/>
            <person name="Kuo A."/>
            <person name="Nagy L.G."/>
            <person name="Floudas D."/>
            <person name="Copeland A."/>
            <person name="Barry K.W."/>
            <person name="Cichocki N."/>
            <person name="Veneault-Fourrey C."/>
            <person name="LaButti K."/>
            <person name="Lindquist E.A."/>
            <person name="Lipzen A."/>
            <person name="Lundell T."/>
            <person name="Morin E."/>
            <person name="Murat C."/>
            <person name="Riley R."/>
            <person name="Ohm R."/>
            <person name="Sun H."/>
            <person name="Tunlid A."/>
            <person name="Henrissat B."/>
            <person name="Grigoriev I.V."/>
            <person name="Hibbett D.S."/>
            <person name="Martin F."/>
        </authorList>
    </citation>
    <scope>NUCLEOTIDE SEQUENCE [LARGE SCALE GENOMIC DNA]</scope>
    <source>
        <strain evidence="2">Ve08.2h10</strain>
    </source>
</reference>
<sequence>DYISIMASLVSSEHEFSTAALTITKCHNHLKGDIVEAIQVLCMLYNHDPMFHEPPPSSALEFEIEEKNTVAAEPTSTEEFDWILDLPDDSDVEA</sequence>
<proteinExistence type="predicted"/>
<protein>
    <recommendedName>
        <fullName evidence="3">HAT C-terminal dimerisation domain-containing protein</fullName>
    </recommendedName>
</protein>
<evidence type="ECO:0000313" key="2">
    <source>
        <dbReference type="Proteomes" id="UP000054538"/>
    </source>
</evidence>
<evidence type="ECO:0000313" key="1">
    <source>
        <dbReference type="EMBL" id="KIK78969.1"/>
    </source>
</evidence>
<gene>
    <name evidence="1" type="ORF">PAXRUDRAFT_162595</name>
</gene>
<accession>A0A0D0DDY0</accession>
<organism evidence="1 2">
    <name type="scientific">Paxillus rubicundulus Ve08.2h10</name>
    <dbReference type="NCBI Taxonomy" id="930991"/>
    <lineage>
        <taxon>Eukaryota</taxon>
        <taxon>Fungi</taxon>
        <taxon>Dikarya</taxon>
        <taxon>Basidiomycota</taxon>
        <taxon>Agaricomycotina</taxon>
        <taxon>Agaricomycetes</taxon>
        <taxon>Agaricomycetidae</taxon>
        <taxon>Boletales</taxon>
        <taxon>Paxilineae</taxon>
        <taxon>Paxillaceae</taxon>
        <taxon>Paxillus</taxon>
    </lineage>
</organism>
<dbReference type="InParanoid" id="A0A0D0DDY0"/>
<keyword evidence="2" id="KW-1185">Reference proteome</keyword>
<dbReference type="AlphaFoldDB" id="A0A0D0DDY0"/>
<dbReference type="OrthoDB" id="2692378at2759"/>